<feature type="compositionally biased region" description="Polar residues" evidence="1">
    <location>
        <begin position="442"/>
        <end position="452"/>
    </location>
</feature>
<dbReference type="AlphaFoldDB" id="A0A6G1GIN9"/>
<feature type="compositionally biased region" description="Polar residues" evidence="1">
    <location>
        <begin position="809"/>
        <end position="827"/>
    </location>
</feature>
<reference evidence="3" key="1">
    <citation type="journal article" date="2020" name="Stud. Mycol.">
        <title>101 Dothideomycetes genomes: a test case for predicting lifestyles and emergence of pathogens.</title>
        <authorList>
            <person name="Haridas S."/>
            <person name="Albert R."/>
            <person name="Binder M."/>
            <person name="Bloem J."/>
            <person name="Labutti K."/>
            <person name="Salamov A."/>
            <person name="Andreopoulos B."/>
            <person name="Baker S."/>
            <person name="Barry K."/>
            <person name="Bills G."/>
            <person name="Bluhm B."/>
            <person name="Cannon C."/>
            <person name="Castanera R."/>
            <person name="Culley D."/>
            <person name="Daum C."/>
            <person name="Ezra D."/>
            <person name="Gonzalez J."/>
            <person name="Henrissat B."/>
            <person name="Kuo A."/>
            <person name="Liang C."/>
            <person name="Lipzen A."/>
            <person name="Lutzoni F."/>
            <person name="Magnuson J."/>
            <person name="Mondo S."/>
            <person name="Nolan M."/>
            <person name="Ohm R."/>
            <person name="Pangilinan J."/>
            <person name="Park H.-J."/>
            <person name="Ramirez L."/>
            <person name="Alfaro M."/>
            <person name="Sun H."/>
            <person name="Tritt A."/>
            <person name="Yoshinaga Y."/>
            <person name="Zwiers L.-H."/>
            <person name="Turgeon B."/>
            <person name="Goodwin S."/>
            <person name="Spatafora J."/>
            <person name="Crous P."/>
            <person name="Grigoriev I."/>
        </authorList>
    </citation>
    <scope>NUCLEOTIDE SEQUENCE</scope>
    <source>
        <strain evidence="3">CBS 113979</strain>
    </source>
</reference>
<feature type="region of interest" description="Disordered" evidence="1">
    <location>
        <begin position="875"/>
        <end position="910"/>
    </location>
</feature>
<keyword evidence="4" id="KW-1185">Reference proteome</keyword>
<feature type="compositionally biased region" description="Basic residues" evidence="1">
    <location>
        <begin position="380"/>
        <end position="391"/>
    </location>
</feature>
<evidence type="ECO:0000313" key="3">
    <source>
        <dbReference type="EMBL" id="KAF1980607.1"/>
    </source>
</evidence>
<sequence>MDSNQDLQSLSGALCTQETSERTLAQVEHDLQLALALEDTQSSMVQPAGSSEAEAPGMEEEPTTDAANETPVEQDHVEDGWVFPAGTDQPDDILQYIQTQYGYPLMPVDPTEQEKYLPQPANADQYVFHPNDGTSPSTATGYVPGFNWVARFNQPPIMSFTELPPSFLKTSPPNMSNTLGPNGQRLRELFGVPDRIGFKIEGWRLNLFARLNPHFSVNKDVRPRLHEEFDDVEWDRRCLTMTERMSKDRKDQNLIHLVGNHAQSVMERAAKVNFEILNELADRNNHSLENNCSWDIYEDPQGQVFMMHPRPRPRSGQQKQPAPVGWSPLYYCIHPRTGKTTKIRDLQGESVRRDAGGESKPWKDPTKNGSASSKVTKAPSKAHKKSKKTQLKRNLEYAIAATTQGSSSQLNAESSGPSAEQPTVTPHQAGSAHSHTRGYTHGASTSSPTTPHGSAGLGHPSQAPSARLYSEGVSDLPAFTPQPFPEMTNSPRGFPMHVHQDHSYYAYQPENMMHGPTMAGFPQQAPMNFAQNFPHHPNQHGWMLQQAIMNNQGMVNHGQSLPMNLSQNFPHLRPRFPGSIEMQDPMLVDPRMAHLAQGFATRYPSYPATAPMTYAQNPLPQSNVNFQARMDAFDSMAAQSSAPARSHCRNLNTPRSDAGFQAVQDTQFQAMMDAEFPMSSNQTDPSFPSNTFNSSPAGISTQTQAPYQNLNTPQPQVDFLGLVDAECQALTDAGLPLSSDLTDTSIPLDAFASLPAELFTETKAHSQNLDTTGPPLGVVLGEVDEAEWSLAQQEAIPYMDAELEVQQSEGDLTLSRPSPTALSTTSPVMEMPETPDLDMLLQGSSSPVRDGSSSESSSMAPIPADFEFLELLQDLPGSSSPLEDPTSSPPPANARRFPSSPPESPILSTTNANGLVEFHFGSLPDSHFEEYQTYPLPAFLPSHPDYKKHD</sequence>
<name>A0A6G1GIN9_9PEZI</name>
<feature type="compositionally biased region" description="Polar residues" evidence="1">
    <location>
        <begin position="403"/>
        <end position="433"/>
    </location>
</feature>
<evidence type="ECO:0000313" key="4">
    <source>
        <dbReference type="Proteomes" id="UP000800041"/>
    </source>
</evidence>
<dbReference type="EMBL" id="ML977246">
    <property type="protein sequence ID" value="KAF1980607.1"/>
    <property type="molecule type" value="Genomic_DNA"/>
</dbReference>
<feature type="region of interest" description="Disordered" evidence="1">
    <location>
        <begin position="38"/>
        <end position="69"/>
    </location>
</feature>
<dbReference type="Proteomes" id="UP000800041">
    <property type="component" value="Unassembled WGS sequence"/>
</dbReference>
<feature type="compositionally biased region" description="Polar residues" evidence="1">
    <location>
        <begin position="39"/>
        <end position="49"/>
    </location>
</feature>
<feature type="region of interest" description="Disordered" evidence="1">
    <location>
        <begin position="403"/>
        <end position="465"/>
    </location>
</feature>
<protein>
    <submittedName>
        <fullName evidence="3">Uncharacterized protein</fullName>
    </submittedName>
</protein>
<feature type="compositionally biased region" description="Basic and acidic residues" evidence="1">
    <location>
        <begin position="342"/>
        <end position="366"/>
    </location>
</feature>
<evidence type="ECO:0000256" key="1">
    <source>
        <dbReference type="SAM" id="MobiDB-lite"/>
    </source>
</evidence>
<feature type="region of interest" description="Disordered" evidence="1">
    <location>
        <begin position="809"/>
        <end position="860"/>
    </location>
</feature>
<organism evidence="3 4">
    <name type="scientific">Aulographum hederae CBS 113979</name>
    <dbReference type="NCBI Taxonomy" id="1176131"/>
    <lineage>
        <taxon>Eukaryota</taxon>
        <taxon>Fungi</taxon>
        <taxon>Dikarya</taxon>
        <taxon>Ascomycota</taxon>
        <taxon>Pezizomycotina</taxon>
        <taxon>Dothideomycetes</taxon>
        <taxon>Pleosporomycetidae</taxon>
        <taxon>Aulographales</taxon>
        <taxon>Aulographaceae</taxon>
    </lineage>
</organism>
<accession>A0A6G1GIN9</accession>
<dbReference type="EMBL" id="ML977247">
    <property type="protein sequence ID" value="KAF1980605.1"/>
    <property type="molecule type" value="Genomic_DNA"/>
</dbReference>
<feature type="region of interest" description="Disordered" evidence="1">
    <location>
        <begin position="341"/>
        <end position="391"/>
    </location>
</feature>
<proteinExistence type="predicted"/>
<gene>
    <name evidence="3" type="ORF">K402DRAFT_426090</name>
    <name evidence="2" type="ORF">K402DRAFT_426091</name>
</gene>
<evidence type="ECO:0000313" key="2">
    <source>
        <dbReference type="EMBL" id="KAF1980605.1"/>
    </source>
</evidence>
<feature type="compositionally biased region" description="Low complexity" evidence="1">
    <location>
        <begin position="844"/>
        <end position="858"/>
    </location>
</feature>